<dbReference type="Gene3D" id="1.10.3090.10">
    <property type="entry name" value="cca-adding enzyme, domain 2"/>
    <property type="match status" value="1"/>
</dbReference>
<dbReference type="PANTHER" id="PTHR12935:SF0">
    <property type="entry name" value="GAMMA-GLUTAMYLCYCLOTRANSFERASE"/>
    <property type="match status" value="1"/>
</dbReference>
<keyword evidence="1" id="KW-0456">Lyase</keyword>
<name>A0A9D1D8R2_9FIRM</name>
<dbReference type="InterPro" id="IPR013024">
    <property type="entry name" value="GGCT-like"/>
</dbReference>
<reference evidence="7" key="2">
    <citation type="journal article" date="2021" name="PeerJ">
        <title>Extensive microbial diversity within the chicken gut microbiome revealed by metagenomics and culture.</title>
        <authorList>
            <person name="Gilroy R."/>
            <person name="Ravi A."/>
            <person name="Getino M."/>
            <person name="Pursley I."/>
            <person name="Horton D.L."/>
            <person name="Alikhan N.F."/>
            <person name="Baker D."/>
            <person name="Gharbi K."/>
            <person name="Hall N."/>
            <person name="Watson M."/>
            <person name="Adriaenssens E.M."/>
            <person name="Foster-Nyarko E."/>
            <person name="Jarju S."/>
            <person name="Secka A."/>
            <person name="Antonio M."/>
            <person name="Oren A."/>
            <person name="Chaudhuri R.R."/>
            <person name="La Ragione R."/>
            <person name="Hildebrand F."/>
            <person name="Pallen M.J."/>
        </authorList>
    </citation>
    <scope>NUCLEOTIDE SEQUENCE</scope>
    <source>
        <strain evidence="7">ChiSjej4B22-8148</strain>
    </source>
</reference>
<dbReference type="InterPro" id="IPR006674">
    <property type="entry name" value="HD_domain"/>
</dbReference>
<comment type="caution">
    <text evidence="7">The sequence shown here is derived from an EMBL/GenBank/DDBJ whole genome shotgun (WGS) entry which is preliminary data.</text>
</comment>
<evidence type="ECO:0000313" key="8">
    <source>
        <dbReference type="Proteomes" id="UP000886757"/>
    </source>
</evidence>
<gene>
    <name evidence="7" type="ORF">IAB31_04120</name>
</gene>
<dbReference type="Proteomes" id="UP000886757">
    <property type="component" value="Unassembled WGS sequence"/>
</dbReference>
<dbReference type="AlphaFoldDB" id="A0A9D1D8R2"/>
<dbReference type="CDD" id="cd00077">
    <property type="entry name" value="HDc"/>
    <property type="match status" value="1"/>
</dbReference>
<dbReference type="Gene3D" id="3.10.490.10">
    <property type="entry name" value="Gamma-glutamyl cyclotransferase-like"/>
    <property type="match status" value="1"/>
</dbReference>
<dbReference type="Pfam" id="PF06094">
    <property type="entry name" value="GGACT"/>
    <property type="match status" value="1"/>
</dbReference>
<dbReference type="EMBL" id="DVGK01000049">
    <property type="protein sequence ID" value="HIR13096.1"/>
    <property type="molecule type" value="Genomic_DNA"/>
</dbReference>
<dbReference type="InterPro" id="IPR036568">
    <property type="entry name" value="GGCT-like_sf"/>
</dbReference>
<sequence length="402" mass="46153">MERKEFEYSLIKPMEYWKRKSREDIESLLGAETAAMAGFDQRNPHHCYDLFEHSLRTVENLSPDSPVSLRAAAFFHDVGKPTAAREKEGRLVFYGHAGTSARMAWRILERLGYFCEERQEICFYIAHHDDFISYAMPEEGSGREKPHLRLVNQENIAAYLAKFENEIAEWTVSPAGEIWENLFQLCCADISAQAEIVYKNGRVVNSRRKKLEKITRIRELARKYDSPPGARDEAEKSPGKKEKRKSYLAYGSNLNIAQMRERCPGAEIMGTAVLKDYRLLARRGPSGAYLSIEEEEGAAVPAAVWSVGPEDEKALDEYEGFPKLYYKKELSVPIRERESGMVRECRVFMYIMYREYPYGIPADAYVEDCLQGYRDFGLDEAVLLEALAFCRAADGNYGKDRR</sequence>
<feature type="binding site" evidence="3">
    <location>
        <begin position="247"/>
        <end position="252"/>
    </location>
    <ligand>
        <name>substrate</name>
    </ligand>
</feature>
<proteinExistence type="predicted"/>
<evidence type="ECO:0000256" key="3">
    <source>
        <dbReference type="PIRSR" id="PIRSR617939-2"/>
    </source>
</evidence>
<dbReference type="Pfam" id="PF01966">
    <property type="entry name" value="HD"/>
    <property type="match status" value="1"/>
</dbReference>
<feature type="active site" description="Proton acceptor" evidence="2">
    <location>
        <position position="319"/>
    </location>
</feature>
<evidence type="ECO:0000256" key="1">
    <source>
        <dbReference type="ARBA" id="ARBA00023239"/>
    </source>
</evidence>
<dbReference type="InterPro" id="IPR003607">
    <property type="entry name" value="HD/PDEase_dom"/>
</dbReference>
<evidence type="ECO:0000313" key="7">
    <source>
        <dbReference type="EMBL" id="HIR13096.1"/>
    </source>
</evidence>
<dbReference type="InterPro" id="IPR009288">
    <property type="entry name" value="AIG2-like_dom"/>
</dbReference>
<organism evidence="7 8">
    <name type="scientific">Candidatus Choladousia intestinavium</name>
    <dbReference type="NCBI Taxonomy" id="2840727"/>
    <lineage>
        <taxon>Bacteria</taxon>
        <taxon>Bacillati</taxon>
        <taxon>Bacillota</taxon>
        <taxon>Clostridia</taxon>
        <taxon>Lachnospirales</taxon>
        <taxon>Lachnospiraceae</taxon>
        <taxon>Lachnospiraceae incertae sedis</taxon>
        <taxon>Candidatus Choladousia</taxon>
    </lineage>
</organism>
<accession>A0A9D1D8R2</accession>
<evidence type="ECO:0000256" key="4">
    <source>
        <dbReference type="SAM" id="MobiDB-lite"/>
    </source>
</evidence>
<evidence type="ECO:0000259" key="5">
    <source>
        <dbReference type="Pfam" id="PF01966"/>
    </source>
</evidence>
<feature type="binding site" evidence="3">
    <location>
        <position position="365"/>
    </location>
    <ligand>
        <name>substrate</name>
    </ligand>
</feature>
<evidence type="ECO:0000259" key="6">
    <source>
        <dbReference type="Pfam" id="PF06094"/>
    </source>
</evidence>
<feature type="compositionally biased region" description="Basic and acidic residues" evidence="4">
    <location>
        <begin position="222"/>
        <end position="240"/>
    </location>
</feature>
<dbReference type="CDD" id="cd06661">
    <property type="entry name" value="GGCT_like"/>
    <property type="match status" value="1"/>
</dbReference>
<dbReference type="PANTHER" id="PTHR12935">
    <property type="entry name" value="GAMMA-GLUTAMYLCYCLOTRANSFERASE"/>
    <property type="match status" value="1"/>
</dbReference>
<dbReference type="GO" id="GO:0003839">
    <property type="term" value="F:gamma-glutamylcyclotransferase activity"/>
    <property type="evidence" value="ECO:0007669"/>
    <property type="project" value="InterPro"/>
</dbReference>
<dbReference type="SUPFAM" id="SSF109604">
    <property type="entry name" value="HD-domain/PDEase-like"/>
    <property type="match status" value="1"/>
</dbReference>
<feature type="domain" description="Gamma-glutamylcyclotransferase AIG2-like" evidence="6">
    <location>
        <begin position="249"/>
        <end position="351"/>
    </location>
</feature>
<protein>
    <submittedName>
        <fullName evidence="7">Gamma-glutamylcyclotransferase</fullName>
    </submittedName>
</protein>
<dbReference type="InterPro" id="IPR017939">
    <property type="entry name" value="G-Glutamylcylcotransferase"/>
</dbReference>
<feature type="domain" description="HD" evidence="5">
    <location>
        <begin position="51"/>
        <end position="135"/>
    </location>
</feature>
<feature type="region of interest" description="Disordered" evidence="4">
    <location>
        <begin position="222"/>
        <end position="244"/>
    </location>
</feature>
<reference evidence="7" key="1">
    <citation type="submission" date="2020-10" db="EMBL/GenBank/DDBJ databases">
        <authorList>
            <person name="Gilroy R."/>
        </authorList>
    </citation>
    <scope>NUCLEOTIDE SEQUENCE</scope>
    <source>
        <strain evidence="7">ChiSjej4B22-8148</strain>
    </source>
</reference>
<dbReference type="SUPFAM" id="SSF110857">
    <property type="entry name" value="Gamma-glutamyl cyclotransferase-like"/>
    <property type="match status" value="1"/>
</dbReference>
<evidence type="ECO:0000256" key="2">
    <source>
        <dbReference type="PIRSR" id="PIRSR617939-1"/>
    </source>
</evidence>